<dbReference type="SUPFAM" id="SSF51126">
    <property type="entry name" value="Pectin lyase-like"/>
    <property type="match status" value="1"/>
</dbReference>
<evidence type="ECO:0000256" key="1">
    <source>
        <dbReference type="SAM" id="SignalP"/>
    </source>
</evidence>
<evidence type="ECO:0000313" key="3">
    <source>
        <dbReference type="Proteomes" id="UP000044841"/>
    </source>
</evidence>
<dbReference type="InterPro" id="IPR011050">
    <property type="entry name" value="Pectin_lyase_fold/virulence"/>
</dbReference>
<sequence>MLTVHFIITLLAGLAIATPTKRAAPVDGIAGYATLNGGTTGGAGGTTTTVTTLTDLRAAVKGTSAKIVKISGIITGDGEVVDVGSKTTILGVGSDSGLTGGGFRVKVCQIQLSVMPLF</sequence>
<dbReference type="Proteomes" id="UP000044841">
    <property type="component" value="Unassembled WGS sequence"/>
</dbReference>
<keyword evidence="1" id="KW-0732">Signal</keyword>
<evidence type="ECO:0008006" key="4">
    <source>
        <dbReference type="Google" id="ProtNLM"/>
    </source>
</evidence>
<dbReference type="InterPro" id="IPR012334">
    <property type="entry name" value="Pectin_lyas_fold"/>
</dbReference>
<dbReference type="Gene3D" id="2.160.20.10">
    <property type="entry name" value="Single-stranded right-handed beta-helix, Pectin lyase-like"/>
    <property type="match status" value="1"/>
</dbReference>
<organism evidence="2 3">
    <name type="scientific">Rhizoctonia solani</name>
    <dbReference type="NCBI Taxonomy" id="456999"/>
    <lineage>
        <taxon>Eukaryota</taxon>
        <taxon>Fungi</taxon>
        <taxon>Dikarya</taxon>
        <taxon>Basidiomycota</taxon>
        <taxon>Agaricomycotina</taxon>
        <taxon>Agaricomycetes</taxon>
        <taxon>Cantharellales</taxon>
        <taxon>Ceratobasidiaceae</taxon>
        <taxon>Rhizoctonia</taxon>
    </lineage>
</organism>
<feature type="signal peptide" evidence="1">
    <location>
        <begin position="1"/>
        <end position="17"/>
    </location>
</feature>
<dbReference type="AlphaFoldDB" id="A0A0K6FYU2"/>
<protein>
    <recommendedName>
        <fullName evidence="4">Pectate lyase</fullName>
    </recommendedName>
</protein>
<accession>A0A0K6FYU2</accession>
<dbReference type="EMBL" id="CYGV01001235">
    <property type="protein sequence ID" value="CUA71421.1"/>
    <property type="molecule type" value="Genomic_DNA"/>
</dbReference>
<gene>
    <name evidence="2" type="ORF">RSOLAG22IIIB_09529</name>
</gene>
<feature type="chain" id="PRO_5005502531" description="Pectate lyase" evidence="1">
    <location>
        <begin position="18"/>
        <end position="118"/>
    </location>
</feature>
<proteinExistence type="predicted"/>
<reference evidence="2 3" key="1">
    <citation type="submission" date="2015-07" db="EMBL/GenBank/DDBJ databases">
        <authorList>
            <person name="Noorani M."/>
        </authorList>
    </citation>
    <scope>NUCLEOTIDE SEQUENCE [LARGE SCALE GENOMIC DNA]</scope>
    <source>
        <strain evidence="2">BBA 69670</strain>
    </source>
</reference>
<name>A0A0K6FYU2_9AGAM</name>
<keyword evidence="3" id="KW-1185">Reference proteome</keyword>
<evidence type="ECO:0000313" key="2">
    <source>
        <dbReference type="EMBL" id="CUA71421.1"/>
    </source>
</evidence>